<keyword evidence="16" id="KW-1185">Reference proteome</keyword>
<keyword evidence="5" id="KW-0560">Oxidoreductase</keyword>
<evidence type="ECO:0000259" key="13">
    <source>
        <dbReference type="Pfam" id="PF01113"/>
    </source>
</evidence>
<evidence type="ECO:0000313" key="15">
    <source>
        <dbReference type="EMBL" id="SMO78703.1"/>
    </source>
</evidence>
<proteinExistence type="inferred from homology"/>
<keyword evidence="6" id="KW-0520">NAD</keyword>
<keyword evidence="3" id="KW-0521">NADP</keyword>
<sequence length="238" mass="26585">MNIALIGYGKMGKEIEKISIERGHTVTAKIDMQTEDSFNGEGFAAADVAIEFTMPDAAYNNFVECFKRNKPVVSGTTGWLHKIDYIEDQCQNHGQTFFYASNYSVGVNILFEINKKLAQLMNGVPGYKVRMEETHHIHKLDSPSGTAITLAQGIIDNLKDKNSWTEDRNSKEDQIYIEAFREGEVPGIHSVIYESEVDELKIYHSAKSRQGFALGAVLAAEFTAKNKGMLGMGDMLKF</sequence>
<dbReference type="PANTHER" id="PTHR20836:SF0">
    <property type="entry name" value="4-HYDROXY-TETRAHYDRODIPICOLINATE REDUCTASE 1, CHLOROPLASTIC-RELATED"/>
    <property type="match status" value="1"/>
</dbReference>
<feature type="domain" description="Dihydrodipicolinate reductase C-terminal" evidence="14">
    <location>
        <begin position="106"/>
        <end position="236"/>
    </location>
</feature>
<comment type="similarity">
    <text evidence="1">Belongs to the DapB family.</text>
</comment>
<dbReference type="OrthoDB" id="9790352at2"/>
<dbReference type="Gene3D" id="3.30.360.10">
    <property type="entry name" value="Dihydrodipicolinate Reductase, domain 2"/>
    <property type="match status" value="1"/>
</dbReference>
<protein>
    <recommendedName>
        <fullName evidence="9 12">4-hydroxy-tetrahydrodipicolinate reductase</fullName>
        <ecNumber evidence="9 12">1.17.1.8</ecNumber>
    </recommendedName>
</protein>
<evidence type="ECO:0000256" key="1">
    <source>
        <dbReference type="ARBA" id="ARBA00006642"/>
    </source>
</evidence>
<evidence type="ECO:0000256" key="6">
    <source>
        <dbReference type="ARBA" id="ARBA00023027"/>
    </source>
</evidence>
<dbReference type="InterPro" id="IPR036291">
    <property type="entry name" value="NAD(P)-bd_dom_sf"/>
</dbReference>
<dbReference type="CDD" id="cd02274">
    <property type="entry name" value="DHDPR_N"/>
    <property type="match status" value="1"/>
</dbReference>
<gene>
    <name evidence="15" type="ORF">SAMN06265379_107173</name>
</gene>
<dbReference type="Pfam" id="PF01113">
    <property type="entry name" value="DapB_N"/>
    <property type="match status" value="1"/>
</dbReference>
<reference evidence="15 16" key="1">
    <citation type="submission" date="2017-05" db="EMBL/GenBank/DDBJ databases">
        <authorList>
            <person name="Varghese N."/>
            <person name="Submissions S."/>
        </authorList>
    </citation>
    <scope>NUCLEOTIDE SEQUENCE [LARGE SCALE GENOMIC DNA]</scope>
    <source>
        <strain evidence="15 16">DSM 27040</strain>
    </source>
</reference>
<comment type="pathway">
    <text evidence="8">Amino-acid biosynthesis; L-lysine biosynthesis via DAP pathway; (S)-tetrahydrodipicolinate from L-aspartate: step 4/4.</text>
</comment>
<name>A0A521E443_SACCC</name>
<dbReference type="GO" id="GO:0009089">
    <property type="term" value="P:lysine biosynthetic process via diaminopimelate"/>
    <property type="evidence" value="ECO:0007669"/>
    <property type="project" value="UniProtKB-UniRule"/>
</dbReference>
<dbReference type="NCBIfam" id="TIGR00036">
    <property type="entry name" value="dapB"/>
    <property type="match status" value="1"/>
</dbReference>
<dbReference type="Gene3D" id="3.40.50.720">
    <property type="entry name" value="NAD(P)-binding Rossmann-like Domain"/>
    <property type="match status" value="1"/>
</dbReference>
<dbReference type="AlphaFoldDB" id="A0A521E443"/>
<dbReference type="Pfam" id="PF05173">
    <property type="entry name" value="DapB_C"/>
    <property type="match status" value="1"/>
</dbReference>
<evidence type="ECO:0000313" key="16">
    <source>
        <dbReference type="Proteomes" id="UP000319040"/>
    </source>
</evidence>
<evidence type="ECO:0000256" key="2">
    <source>
        <dbReference type="ARBA" id="ARBA00022605"/>
    </source>
</evidence>
<dbReference type="RefSeq" id="WP_142534047.1">
    <property type="nucleotide sequence ID" value="NZ_FXTB01000007.1"/>
</dbReference>
<comment type="catalytic activity">
    <reaction evidence="10">
        <text>(S)-2,3,4,5-tetrahydrodipicolinate + NADP(+) + H2O = (2S,4S)-4-hydroxy-2,3,4,5-tetrahydrodipicolinate + NADPH + H(+)</text>
        <dbReference type="Rhea" id="RHEA:35331"/>
        <dbReference type="ChEBI" id="CHEBI:15377"/>
        <dbReference type="ChEBI" id="CHEBI:15378"/>
        <dbReference type="ChEBI" id="CHEBI:16845"/>
        <dbReference type="ChEBI" id="CHEBI:57783"/>
        <dbReference type="ChEBI" id="CHEBI:58349"/>
        <dbReference type="ChEBI" id="CHEBI:67139"/>
        <dbReference type="EC" id="1.17.1.8"/>
    </reaction>
</comment>
<keyword evidence="4" id="KW-0220">Diaminopimelate biosynthesis</keyword>
<evidence type="ECO:0000256" key="11">
    <source>
        <dbReference type="ARBA" id="ARBA00049396"/>
    </source>
</evidence>
<dbReference type="EC" id="1.17.1.8" evidence="9 12"/>
<evidence type="ECO:0000256" key="3">
    <source>
        <dbReference type="ARBA" id="ARBA00022857"/>
    </source>
</evidence>
<evidence type="ECO:0000256" key="5">
    <source>
        <dbReference type="ARBA" id="ARBA00023002"/>
    </source>
</evidence>
<evidence type="ECO:0000256" key="12">
    <source>
        <dbReference type="NCBIfam" id="TIGR00036"/>
    </source>
</evidence>
<dbReference type="GO" id="GO:0005829">
    <property type="term" value="C:cytosol"/>
    <property type="evidence" value="ECO:0007669"/>
    <property type="project" value="TreeGrafter"/>
</dbReference>
<dbReference type="PANTHER" id="PTHR20836">
    <property type="entry name" value="DIHYDRODIPICOLINATE REDUCTASE"/>
    <property type="match status" value="1"/>
</dbReference>
<evidence type="ECO:0000256" key="10">
    <source>
        <dbReference type="ARBA" id="ARBA00049080"/>
    </source>
</evidence>
<dbReference type="Proteomes" id="UP000319040">
    <property type="component" value="Unassembled WGS sequence"/>
</dbReference>
<comment type="catalytic activity">
    <reaction evidence="11">
        <text>(S)-2,3,4,5-tetrahydrodipicolinate + NAD(+) + H2O = (2S,4S)-4-hydroxy-2,3,4,5-tetrahydrodipicolinate + NADH + H(+)</text>
        <dbReference type="Rhea" id="RHEA:35323"/>
        <dbReference type="ChEBI" id="CHEBI:15377"/>
        <dbReference type="ChEBI" id="CHEBI:15378"/>
        <dbReference type="ChEBI" id="CHEBI:16845"/>
        <dbReference type="ChEBI" id="CHEBI:57540"/>
        <dbReference type="ChEBI" id="CHEBI:57945"/>
        <dbReference type="ChEBI" id="CHEBI:67139"/>
        <dbReference type="EC" id="1.17.1.8"/>
    </reaction>
</comment>
<keyword evidence="2" id="KW-0028">Amino-acid biosynthesis</keyword>
<dbReference type="InterPro" id="IPR023940">
    <property type="entry name" value="DHDPR_bac"/>
</dbReference>
<evidence type="ECO:0000256" key="7">
    <source>
        <dbReference type="ARBA" id="ARBA00023154"/>
    </source>
</evidence>
<dbReference type="SUPFAM" id="SSF51735">
    <property type="entry name" value="NAD(P)-binding Rossmann-fold domains"/>
    <property type="match status" value="1"/>
</dbReference>
<evidence type="ECO:0000256" key="9">
    <source>
        <dbReference type="ARBA" id="ARBA00038983"/>
    </source>
</evidence>
<dbReference type="InterPro" id="IPR000846">
    <property type="entry name" value="DapB_N"/>
</dbReference>
<dbReference type="PIRSF" id="PIRSF000161">
    <property type="entry name" value="DHPR"/>
    <property type="match status" value="1"/>
</dbReference>
<dbReference type="GO" id="GO:0019877">
    <property type="term" value="P:diaminopimelate biosynthetic process"/>
    <property type="evidence" value="ECO:0007669"/>
    <property type="project" value="UniProtKB-KW"/>
</dbReference>
<dbReference type="InterPro" id="IPR022663">
    <property type="entry name" value="DapB_C"/>
</dbReference>
<dbReference type="EMBL" id="FXTB01000007">
    <property type="protein sequence ID" value="SMO78703.1"/>
    <property type="molecule type" value="Genomic_DNA"/>
</dbReference>
<organism evidence="15 16">
    <name type="scientific">Saccharicrinis carchari</name>
    <dbReference type="NCBI Taxonomy" id="1168039"/>
    <lineage>
        <taxon>Bacteria</taxon>
        <taxon>Pseudomonadati</taxon>
        <taxon>Bacteroidota</taxon>
        <taxon>Bacteroidia</taxon>
        <taxon>Marinilabiliales</taxon>
        <taxon>Marinilabiliaceae</taxon>
        <taxon>Saccharicrinis</taxon>
    </lineage>
</organism>
<dbReference type="GO" id="GO:0008839">
    <property type="term" value="F:4-hydroxy-tetrahydrodipicolinate reductase"/>
    <property type="evidence" value="ECO:0007669"/>
    <property type="project" value="UniProtKB-UniRule"/>
</dbReference>
<feature type="domain" description="Dihydrodipicolinate reductase N-terminal" evidence="13">
    <location>
        <begin position="1"/>
        <end position="103"/>
    </location>
</feature>
<dbReference type="SUPFAM" id="SSF55347">
    <property type="entry name" value="Glyceraldehyde-3-phosphate dehydrogenase-like, C-terminal domain"/>
    <property type="match status" value="1"/>
</dbReference>
<evidence type="ECO:0000256" key="8">
    <source>
        <dbReference type="ARBA" id="ARBA00037922"/>
    </source>
</evidence>
<keyword evidence="7" id="KW-0457">Lysine biosynthesis</keyword>
<evidence type="ECO:0000256" key="4">
    <source>
        <dbReference type="ARBA" id="ARBA00022915"/>
    </source>
</evidence>
<accession>A0A521E443</accession>
<evidence type="ECO:0000259" key="14">
    <source>
        <dbReference type="Pfam" id="PF05173"/>
    </source>
</evidence>